<dbReference type="PROSITE" id="PS00028">
    <property type="entry name" value="ZINC_FINGER_C2H2_1"/>
    <property type="match status" value="1"/>
</dbReference>
<comment type="caution">
    <text evidence="3">The sequence shown here is derived from an EMBL/GenBank/DDBJ whole genome shotgun (WGS) entry which is preliminary data.</text>
</comment>
<evidence type="ECO:0000256" key="1">
    <source>
        <dbReference type="SAM" id="MobiDB-lite"/>
    </source>
</evidence>
<sequence length="213" mass="23558">MAPRGQTLPQAITESAKEARKAFYCELCSKGYQRMDQYEVHEGSYDHQHRKRLKDLQQLTKDPNAAAKARESERKANEEAGLKTINLNLSGAGSGAPKKKPVFKSTLQPHNAAALGQSTSLPRTGGADAEMSDAGDDAWITEYNSDPTQMKADGWEAERFDPRFPAGECQRCRGRCEGHGGLDARESYEAWSGRTNDETQAWIKRLVEIAAAR</sequence>
<dbReference type="InterPro" id="IPR013087">
    <property type="entry name" value="Znf_C2H2_type"/>
</dbReference>
<evidence type="ECO:0000259" key="2">
    <source>
        <dbReference type="PROSITE" id="PS00028"/>
    </source>
</evidence>
<dbReference type="InterPro" id="IPR036236">
    <property type="entry name" value="Znf_C2H2_sf"/>
</dbReference>
<organism evidence="3 4">
    <name type="scientific">Meristemomyces frigidus</name>
    <dbReference type="NCBI Taxonomy" id="1508187"/>
    <lineage>
        <taxon>Eukaryota</taxon>
        <taxon>Fungi</taxon>
        <taxon>Dikarya</taxon>
        <taxon>Ascomycota</taxon>
        <taxon>Pezizomycotina</taxon>
        <taxon>Dothideomycetes</taxon>
        <taxon>Dothideomycetidae</taxon>
        <taxon>Mycosphaerellales</taxon>
        <taxon>Teratosphaeriaceae</taxon>
        <taxon>Meristemomyces</taxon>
    </lineage>
</organism>
<dbReference type="Proteomes" id="UP001310890">
    <property type="component" value="Unassembled WGS sequence"/>
</dbReference>
<feature type="compositionally biased region" description="Basic and acidic residues" evidence="1">
    <location>
        <begin position="68"/>
        <end position="81"/>
    </location>
</feature>
<dbReference type="PANTHER" id="PTHR47251">
    <property type="entry name" value="FINGER DOMAIN PROTEIN, PUTATIVE (AFU_ORTHOLOGUE AFUA_3G04180)-RELATED"/>
    <property type="match status" value="1"/>
</dbReference>
<dbReference type="AlphaFoldDB" id="A0AAN7TRH7"/>
<dbReference type="PANTHER" id="PTHR47251:SF1">
    <property type="entry name" value="FINGER DOMAIN PROTEIN, PUTATIVE (AFU_ORTHOLOGUE AFUA_3G04180)-RELATED"/>
    <property type="match status" value="1"/>
</dbReference>
<feature type="region of interest" description="Disordered" evidence="1">
    <location>
        <begin position="60"/>
        <end position="82"/>
    </location>
</feature>
<evidence type="ECO:0000313" key="4">
    <source>
        <dbReference type="Proteomes" id="UP001310890"/>
    </source>
</evidence>
<reference evidence="3" key="1">
    <citation type="submission" date="2023-08" db="EMBL/GenBank/DDBJ databases">
        <title>Black Yeasts Isolated from many extreme environments.</title>
        <authorList>
            <person name="Coleine C."/>
            <person name="Stajich J.E."/>
            <person name="Selbmann L."/>
        </authorList>
    </citation>
    <scope>NUCLEOTIDE SEQUENCE</scope>
    <source>
        <strain evidence="3">CCFEE 5401</strain>
    </source>
</reference>
<protein>
    <recommendedName>
        <fullName evidence="2">C2H2-type domain-containing protein</fullName>
    </recommendedName>
</protein>
<feature type="domain" description="C2H2-type" evidence="2">
    <location>
        <begin position="25"/>
        <end position="47"/>
    </location>
</feature>
<gene>
    <name evidence="3" type="ORF">LTR62_004157</name>
</gene>
<dbReference type="SUPFAM" id="SSF57667">
    <property type="entry name" value="beta-beta-alpha zinc fingers"/>
    <property type="match status" value="1"/>
</dbReference>
<dbReference type="EMBL" id="JAVRRL010000003">
    <property type="protein sequence ID" value="KAK5118110.1"/>
    <property type="molecule type" value="Genomic_DNA"/>
</dbReference>
<proteinExistence type="predicted"/>
<accession>A0AAN7TRH7</accession>
<evidence type="ECO:0000313" key="3">
    <source>
        <dbReference type="EMBL" id="KAK5118110.1"/>
    </source>
</evidence>
<name>A0AAN7TRH7_9PEZI</name>